<evidence type="ECO:0000256" key="5">
    <source>
        <dbReference type="SAM" id="MobiDB-lite"/>
    </source>
</evidence>
<dbReference type="GO" id="GO:0046872">
    <property type="term" value="F:metal ion binding"/>
    <property type="evidence" value="ECO:0007669"/>
    <property type="project" value="UniProtKB-KW"/>
</dbReference>
<name>A0A9B0U5N7_CHRAS</name>
<dbReference type="CDD" id="cd08368">
    <property type="entry name" value="LIM"/>
    <property type="match status" value="1"/>
</dbReference>
<dbReference type="PANTHER" id="PTHR15468">
    <property type="entry name" value="ZNF185"/>
    <property type="match status" value="1"/>
</dbReference>
<dbReference type="CTD" id="7739"/>
<dbReference type="PROSITE" id="PS50023">
    <property type="entry name" value="LIM_DOMAIN_2"/>
    <property type="match status" value="1"/>
</dbReference>
<dbReference type="GeneID" id="102839056"/>
<organism evidence="7 8">
    <name type="scientific">Chrysochloris asiatica</name>
    <name type="common">Cape golden mole</name>
    <dbReference type="NCBI Taxonomy" id="185453"/>
    <lineage>
        <taxon>Eukaryota</taxon>
        <taxon>Metazoa</taxon>
        <taxon>Chordata</taxon>
        <taxon>Craniata</taxon>
        <taxon>Vertebrata</taxon>
        <taxon>Euteleostomi</taxon>
        <taxon>Mammalia</taxon>
        <taxon>Eutheria</taxon>
        <taxon>Afrotheria</taxon>
        <taxon>Chrysochloridae</taxon>
        <taxon>Chrysochlorinae</taxon>
        <taxon>Chrysochloris</taxon>
    </lineage>
</organism>
<dbReference type="PROSITE" id="PS00478">
    <property type="entry name" value="LIM_DOMAIN_1"/>
    <property type="match status" value="1"/>
</dbReference>
<gene>
    <name evidence="8" type="primary">ZNF185</name>
</gene>
<feature type="region of interest" description="Disordered" evidence="5">
    <location>
        <begin position="120"/>
        <end position="158"/>
    </location>
</feature>
<feature type="domain" description="LIM zinc-binding" evidence="6">
    <location>
        <begin position="700"/>
        <end position="762"/>
    </location>
</feature>
<keyword evidence="3 4" id="KW-0440">LIM domain</keyword>
<proteinExistence type="predicted"/>
<accession>A0A9B0U5N7</accession>
<dbReference type="InterPro" id="IPR052621">
    <property type="entry name" value="Cell_Prolif/Cornif_Regul"/>
</dbReference>
<evidence type="ECO:0000256" key="4">
    <source>
        <dbReference type="PROSITE-ProRule" id="PRU00125"/>
    </source>
</evidence>
<dbReference type="PANTHER" id="PTHR15468:SF2">
    <property type="entry name" value="ZINC FINGER PROTEIN 185"/>
    <property type="match status" value="1"/>
</dbReference>
<feature type="compositionally biased region" description="Polar residues" evidence="5">
    <location>
        <begin position="609"/>
        <end position="618"/>
    </location>
</feature>
<feature type="region of interest" description="Disordered" evidence="5">
    <location>
        <begin position="183"/>
        <end position="206"/>
    </location>
</feature>
<dbReference type="AlphaFoldDB" id="A0A9B0U5N7"/>
<evidence type="ECO:0000256" key="2">
    <source>
        <dbReference type="ARBA" id="ARBA00022833"/>
    </source>
</evidence>
<keyword evidence="2 4" id="KW-0862">Zinc</keyword>
<dbReference type="Proteomes" id="UP000504623">
    <property type="component" value="Unplaced"/>
</dbReference>
<feature type="region of interest" description="Disordered" evidence="5">
    <location>
        <begin position="239"/>
        <end position="323"/>
    </location>
</feature>
<sequence length="762" mass="82159">MSTLEGFMFGHYQLSPWQKSLAACMFWVSSFEQTRKALPPAEEERNNVLKQMKVRTTLKGDKSWIARHDDSEGHTIELPSSRSRATSFSSPGEMQKARPLSSRASTGYIIRGVFTKPIDSSSQPQPFFPKANGAPKSAASPVRAVSTGPPRPLSTGYKLTTEDYKKLAPYNVRRSSAGAAGEEVLFSTDEQKRRSEAASSLVRKTAPRDHSYVLSAAKKSASPAHEPQAPFIAKRVEVVDETGPSERSQDPSALARASSALMNSSPPGHKDTEAPSPREHKRDLAGEADSERSSTLPSDGHLGLAAPGSAPEGWLGADSSSGKGGLCPAAHFAPLLDNRSMHDTSYQNHKPGLVATSSSAPLASVGLDGKGIPPTGLEDTETNAKSGHQEVPRASQVPKQQMQNFVRLRACSPSVCVRAKFAARWRARIIKGSSRSISPAPAPPPLFGWALQRVPDWSKSGLQNCPRPWDPVMGQVLSGNEDQKVATQAGEVGQEWPTAPREGQEDLAAASLKLADIRSPEGPSSPPGSEPLIELEGHTGSVFSGKEDQKVASQAGEVWQEWPAVPREEQEDPAALSLQPADASGPKGPRSPPGQEPLIELEGPPSRARSPSSCLVTVSATASAEQRRLYRPPPLSDLDSSSANRGVVFVKQCTNSSEVSSRKLLPTCYSSVSGRDDVWDREKQPPRESVPYSDRTTGGRLCTYCNHEIGDCPKITLEHLGISCHEYCFKCGVCSKPMGDLLDQIFIHRETVHCGKCYEKVF</sequence>
<dbReference type="RefSeq" id="XP_006874843.1">
    <property type="nucleotide sequence ID" value="XM_006874781.1"/>
</dbReference>
<protein>
    <submittedName>
        <fullName evidence="8">Zinc finger protein 185</fullName>
    </submittedName>
</protein>
<feature type="region of interest" description="Disordered" evidence="5">
    <location>
        <begin position="566"/>
        <end position="618"/>
    </location>
</feature>
<keyword evidence="7" id="KW-1185">Reference proteome</keyword>
<reference evidence="8" key="1">
    <citation type="submission" date="2025-08" db="UniProtKB">
        <authorList>
            <consortium name="RefSeq"/>
        </authorList>
    </citation>
    <scope>IDENTIFICATION</scope>
    <source>
        <tissue evidence="8">Spleen</tissue>
    </source>
</reference>
<feature type="compositionally biased region" description="Basic and acidic residues" evidence="5">
    <location>
        <begin position="268"/>
        <end position="292"/>
    </location>
</feature>
<feature type="compositionally biased region" description="Low complexity" evidence="5">
    <location>
        <begin position="80"/>
        <end position="90"/>
    </location>
</feature>
<feature type="region of interest" description="Disordered" evidence="5">
    <location>
        <begin position="70"/>
        <end position="101"/>
    </location>
</feature>
<evidence type="ECO:0000256" key="3">
    <source>
        <dbReference type="ARBA" id="ARBA00023038"/>
    </source>
</evidence>
<evidence type="ECO:0000259" key="6">
    <source>
        <dbReference type="PROSITE" id="PS50023"/>
    </source>
</evidence>
<keyword evidence="1 4" id="KW-0479">Metal-binding</keyword>
<dbReference type="Gene3D" id="2.10.110.10">
    <property type="entry name" value="Cysteine Rich Protein"/>
    <property type="match status" value="1"/>
</dbReference>
<dbReference type="OrthoDB" id="8909291at2759"/>
<dbReference type="SMART" id="SM00132">
    <property type="entry name" value="LIM"/>
    <property type="match status" value="1"/>
</dbReference>
<dbReference type="InterPro" id="IPR001781">
    <property type="entry name" value="Znf_LIM"/>
</dbReference>
<evidence type="ECO:0000256" key="1">
    <source>
        <dbReference type="ARBA" id="ARBA00022723"/>
    </source>
</evidence>
<evidence type="ECO:0000313" key="8">
    <source>
        <dbReference type="RefSeq" id="XP_006874843.1"/>
    </source>
</evidence>
<evidence type="ECO:0000313" key="7">
    <source>
        <dbReference type="Proteomes" id="UP000504623"/>
    </source>
</evidence>